<sequence length="36" mass="4325">MPSTRSRERSHGLFPFFLEGHFSRAPLRHGLERKRM</sequence>
<proteinExistence type="evidence at transcript level"/>
<protein>
    <submittedName>
        <fullName evidence="1">Uncharacterized protein</fullName>
    </submittedName>
</protein>
<name>I3SQB3_LOTJA</name>
<dbReference type="EMBL" id="BT142661">
    <property type="protein sequence ID" value="AFK42455.1"/>
    <property type="molecule type" value="mRNA"/>
</dbReference>
<reference evidence="1" key="1">
    <citation type="submission" date="2012-05" db="EMBL/GenBank/DDBJ databases">
        <authorList>
            <person name="Krishnakumar V."/>
            <person name="Cheung F."/>
            <person name="Xiao Y."/>
            <person name="Chan A."/>
            <person name="Moskal W.A."/>
            <person name="Town C.D."/>
        </authorList>
    </citation>
    <scope>NUCLEOTIDE SEQUENCE</scope>
</reference>
<accession>I3SQB3</accession>
<dbReference type="AlphaFoldDB" id="I3SQB3"/>
<organism evidence="1">
    <name type="scientific">Lotus japonicus</name>
    <name type="common">Lotus corniculatus var. japonicus</name>
    <dbReference type="NCBI Taxonomy" id="34305"/>
    <lineage>
        <taxon>Eukaryota</taxon>
        <taxon>Viridiplantae</taxon>
        <taxon>Streptophyta</taxon>
        <taxon>Embryophyta</taxon>
        <taxon>Tracheophyta</taxon>
        <taxon>Spermatophyta</taxon>
        <taxon>Magnoliopsida</taxon>
        <taxon>eudicotyledons</taxon>
        <taxon>Gunneridae</taxon>
        <taxon>Pentapetalae</taxon>
        <taxon>rosids</taxon>
        <taxon>fabids</taxon>
        <taxon>Fabales</taxon>
        <taxon>Fabaceae</taxon>
        <taxon>Papilionoideae</taxon>
        <taxon>50 kb inversion clade</taxon>
        <taxon>NPAAA clade</taxon>
        <taxon>Hologalegina</taxon>
        <taxon>robinioid clade</taxon>
        <taxon>Loteae</taxon>
        <taxon>Lotus</taxon>
    </lineage>
</organism>
<evidence type="ECO:0000313" key="1">
    <source>
        <dbReference type="EMBL" id="AFK42455.1"/>
    </source>
</evidence>